<dbReference type="PROSITE" id="PS51186">
    <property type="entry name" value="GNAT"/>
    <property type="match status" value="1"/>
</dbReference>
<proteinExistence type="predicted"/>
<dbReference type="Pfam" id="PF12688">
    <property type="entry name" value="TPR_5"/>
    <property type="match status" value="1"/>
</dbReference>
<feature type="repeat" description="TPR" evidence="3">
    <location>
        <begin position="252"/>
        <end position="285"/>
    </location>
</feature>
<feature type="domain" description="N-acetyltransferase" evidence="4">
    <location>
        <begin position="3"/>
        <end position="167"/>
    </location>
</feature>
<keyword evidence="1 5" id="KW-0808">Transferase</keyword>
<dbReference type="PANTHER" id="PTHR43420">
    <property type="entry name" value="ACETYLTRANSFERASE"/>
    <property type="match status" value="1"/>
</dbReference>
<evidence type="ECO:0000313" key="5">
    <source>
        <dbReference type="EMBL" id="TYP74532.1"/>
    </source>
</evidence>
<accession>A0A5S5C7S1</accession>
<dbReference type="InterPro" id="IPR050680">
    <property type="entry name" value="YpeA/RimI_acetyltransf"/>
</dbReference>
<dbReference type="SMART" id="SM00028">
    <property type="entry name" value="TPR"/>
    <property type="match status" value="2"/>
</dbReference>
<dbReference type="SUPFAM" id="SSF55729">
    <property type="entry name" value="Acyl-CoA N-acyltransferases (Nat)"/>
    <property type="match status" value="1"/>
</dbReference>
<dbReference type="SUPFAM" id="SSF48452">
    <property type="entry name" value="TPR-like"/>
    <property type="match status" value="1"/>
</dbReference>
<dbReference type="EMBL" id="VNHS01000005">
    <property type="protein sequence ID" value="TYP74532.1"/>
    <property type="molecule type" value="Genomic_DNA"/>
</dbReference>
<dbReference type="GO" id="GO:0016747">
    <property type="term" value="F:acyltransferase activity, transferring groups other than amino-acyl groups"/>
    <property type="evidence" value="ECO:0007669"/>
    <property type="project" value="InterPro"/>
</dbReference>
<evidence type="ECO:0000256" key="1">
    <source>
        <dbReference type="ARBA" id="ARBA00022679"/>
    </source>
</evidence>
<dbReference type="AlphaFoldDB" id="A0A5S5C7S1"/>
<organism evidence="5 6">
    <name type="scientific">Paenibacillus methanolicus</name>
    <dbReference type="NCBI Taxonomy" id="582686"/>
    <lineage>
        <taxon>Bacteria</taxon>
        <taxon>Bacillati</taxon>
        <taxon>Bacillota</taxon>
        <taxon>Bacilli</taxon>
        <taxon>Bacillales</taxon>
        <taxon>Paenibacillaceae</taxon>
        <taxon>Paenibacillus</taxon>
    </lineage>
</organism>
<keyword evidence="3" id="KW-0802">TPR repeat</keyword>
<dbReference type="Pfam" id="PF00583">
    <property type="entry name" value="Acetyltransf_1"/>
    <property type="match status" value="1"/>
</dbReference>
<dbReference type="Gene3D" id="1.25.40.10">
    <property type="entry name" value="Tetratricopeptide repeat domain"/>
    <property type="match status" value="1"/>
</dbReference>
<evidence type="ECO:0000256" key="3">
    <source>
        <dbReference type="PROSITE-ProRule" id="PRU00339"/>
    </source>
</evidence>
<gene>
    <name evidence="5" type="ORF">BCM02_10576</name>
</gene>
<dbReference type="InterPro" id="IPR016181">
    <property type="entry name" value="Acyl_CoA_acyltransferase"/>
</dbReference>
<dbReference type="PROSITE" id="PS50005">
    <property type="entry name" value="TPR"/>
    <property type="match status" value="1"/>
</dbReference>
<dbReference type="InterPro" id="IPR000182">
    <property type="entry name" value="GNAT_dom"/>
</dbReference>
<keyword evidence="6" id="KW-1185">Reference proteome</keyword>
<comment type="caution">
    <text evidence="5">The sequence shown here is derived from an EMBL/GenBank/DDBJ whole genome shotgun (WGS) entry which is preliminary data.</text>
</comment>
<name>A0A5S5C7S1_9BACL</name>
<dbReference type="Proteomes" id="UP000323257">
    <property type="component" value="Unassembled WGS sequence"/>
</dbReference>
<evidence type="ECO:0000259" key="4">
    <source>
        <dbReference type="PROSITE" id="PS51186"/>
    </source>
</evidence>
<evidence type="ECO:0000313" key="6">
    <source>
        <dbReference type="Proteomes" id="UP000323257"/>
    </source>
</evidence>
<dbReference type="InterPro" id="IPR011990">
    <property type="entry name" value="TPR-like_helical_dom_sf"/>
</dbReference>
<evidence type="ECO:0000256" key="2">
    <source>
        <dbReference type="ARBA" id="ARBA00023315"/>
    </source>
</evidence>
<dbReference type="Gene3D" id="3.40.630.30">
    <property type="match status" value="1"/>
</dbReference>
<dbReference type="InterPro" id="IPR041656">
    <property type="entry name" value="TPR_5"/>
</dbReference>
<dbReference type="CDD" id="cd04301">
    <property type="entry name" value="NAT_SF"/>
    <property type="match status" value="1"/>
</dbReference>
<sequence length="340" mass="38416">MSITLQRVNSAADIAELARLAADIWREYYIAIITMEQIDYMIGQFQSVVAITDQIERQGYEYYAMQDDGAMVGYLSVRQEETGKLFLSKFYVGKACRGRGYASQAMAFLELLCQARNLSHIWLTVNRHNESSIAVYERKGFRIVREQAVDIGGGFVMDDYVMEKEITSSESNSMRERLDQAIRLREEGRAKQDQAMLAEVRALLLALAAAYPDVAEIHYQTGVAHDNSGMGRAAIPYYLRALELGLTGADLERCLLGLGSTYRSLGHYEEAVATLRRGTNEFPANRAIQVLLSMALYNTGQHKEAMELALTNLMDTTSDEKLLYFKRGLAYYAQHLDETW</sequence>
<dbReference type="InterPro" id="IPR019734">
    <property type="entry name" value="TPR_rpt"/>
</dbReference>
<dbReference type="RefSeq" id="WP_246183373.1">
    <property type="nucleotide sequence ID" value="NZ_VNHS01000005.1"/>
</dbReference>
<protein>
    <submittedName>
        <fullName evidence="5">RimJ/RimL family protein N-acetyltransferase</fullName>
    </submittedName>
</protein>
<reference evidence="5 6" key="1">
    <citation type="submission" date="2019-07" db="EMBL/GenBank/DDBJ databases">
        <title>Genomic Encyclopedia of Type Strains, Phase III (KMG-III): the genomes of soil and plant-associated and newly described type strains.</title>
        <authorList>
            <person name="Whitman W."/>
        </authorList>
    </citation>
    <scope>NUCLEOTIDE SEQUENCE [LARGE SCALE GENOMIC DNA]</scope>
    <source>
        <strain evidence="5 6">BL24</strain>
    </source>
</reference>
<keyword evidence="2" id="KW-0012">Acyltransferase</keyword>